<dbReference type="CDD" id="cd00371">
    <property type="entry name" value="HMA"/>
    <property type="match status" value="1"/>
</dbReference>
<reference evidence="2" key="1">
    <citation type="submission" date="2018-05" db="EMBL/GenBank/DDBJ databases">
        <authorList>
            <person name="Lanie J.A."/>
            <person name="Ng W.-L."/>
            <person name="Kazmierczak K.M."/>
            <person name="Andrzejewski T.M."/>
            <person name="Davidsen T.M."/>
            <person name="Wayne K.J."/>
            <person name="Tettelin H."/>
            <person name="Glass J.I."/>
            <person name="Rusch D."/>
            <person name="Podicherti R."/>
            <person name="Tsui H.-C.T."/>
            <person name="Winkler M.E."/>
        </authorList>
    </citation>
    <scope>NUCLEOTIDE SEQUENCE</scope>
</reference>
<feature type="domain" description="HMA" evidence="1">
    <location>
        <begin position="24"/>
        <end position="90"/>
    </location>
</feature>
<dbReference type="Pfam" id="PF00403">
    <property type="entry name" value="HMA"/>
    <property type="match status" value="1"/>
</dbReference>
<protein>
    <recommendedName>
        <fullName evidence="1">HMA domain-containing protein</fullName>
    </recommendedName>
</protein>
<dbReference type="InterPro" id="IPR006121">
    <property type="entry name" value="HMA_dom"/>
</dbReference>
<accession>A0A381WRT4</accession>
<dbReference type="InterPro" id="IPR036163">
    <property type="entry name" value="HMA_dom_sf"/>
</dbReference>
<dbReference type="GO" id="GO:0046872">
    <property type="term" value="F:metal ion binding"/>
    <property type="evidence" value="ECO:0007669"/>
    <property type="project" value="InterPro"/>
</dbReference>
<sequence length="114" mass="12473">MNRISFLLTSVFFITMIGCDDEHVNAVVNTPTIQCGMCQKTIEMGLKKVSGISRSAVDLETKTTKVIYDKEKTDLTQIEKAISELGYQANETLANSTAYDALAPCCKIGGMDKI</sequence>
<evidence type="ECO:0000259" key="1">
    <source>
        <dbReference type="PROSITE" id="PS50846"/>
    </source>
</evidence>
<dbReference type="Gene3D" id="3.30.70.100">
    <property type="match status" value="1"/>
</dbReference>
<name>A0A381WRT4_9ZZZZ</name>
<organism evidence="2">
    <name type="scientific">marine metagenome</name>
    <dbReference type="NCBI Taxonomy" id="408172"/>
    <lineage>
        <taxon>unclassified sequences</taxon>
        <taxon>metagenomes</taxon>
        <taxon>ecological metagenomes</taxon>
    </lineage>
</organism>
<gene>
    <name evidence="2" type="ORF">METZ01_LOCUS107865</name>
</gene>
<dbReference type="PROSITE" id="PS50846">
    <property type="entry name" value="HMA_2"/>
    <property type="match status" value="1"/>
</dbReference>
<dbReference type="PROSITE" id="PS51257">
    <property type="entry name" value="PROKAR_LIPOPROTEIN"/>
    <property type="match status" value="1"/>
</dbReference>
<proteinExistence type="predicted"/>
<dbReference type="AlphaFoldDB" id="A0A381WRT4"/>
<evidence type="ECO:0000313" key="2">
    <source>
        <dbReference type="EMBL" id="SVA55011.1"/>
    </source>
</evidence>
<dbReference type="SUPFAM" id="SSF55008">
    <property type="entry name" value="HMA, heavy metal-associated domain"/>
    <property type="match status" value="1"/>
</dbReference>
<dbReference type="EMBL" id="UINC01012619">
    <property type="protein sequence ID" value="SVA55011.1"/>
    <property type="molecule type" value="Genomic_DNA"/>
</dbReference>